<accession>A0ABD0LC35</accession>
<comment type="subcellular location">
    <subcellularLocation>
        <location evidence="1 6">Membrane</location>
        <topology evidence="1 6">Multi-pass membrane protein</topology>
    </subcellularLocation>
</comment>
<feature type="transmembrane region" description="Helical" evidence="6">
    <location>
        <begin position="319"/>
        <end position="341"/>
    </location>
</feature>
<dbReference type="Proteomes" id="UP001519460">
    <property type="component" value="Unassembled WGS sequence"/>
</dbReference>
<comment type="caution">
    <text evidence="6">Lacks conserved residue(s) required for the propagation of feature annotation.</text>
</comment>
<reference evidence="9 10" key="1">
    <citation type="journal article" date="2023" name="Sci. Data">
        <title>Genome assembly of the Korean intertidal mud-creeper Batillaria attramentaria.</title>
        <authorList>
            <person name="Patra A.K."/>
            <person name="Ho P.T."/>
            <person name="Jun S."/>
            <person name="Lee S.J."/>
            <person name="Kim Y."/>
            <person name="Won Y.J."/>
        </authorList>
    </citation>
    <scope>NUCLEOTIDE SEQUENCE [LARGE SCALE GENOMIC DNA]</scope>
    <source>
        <strain evidence="9">Wonlab-2016</strain>
    </source>
</reference>
<dbReference type="PANTHER" id="PTHR12308">
    <property type="entry name" value="ANOCTAMIN"/>
    <property type="match status" value="1"/>
</dbReference>
<feature type="compositionally biased region" description="Basic and acidic residues" evidence="7">
    <location>
        <begin position="520"/>
        <end position="534"/>
    </location>
</feature>
<evidence type="ECO:0000256" key="4">
    <source>
        <dbReference type="ARBA" id="ARBA00022989"/>
    </source>
</evidence>
<keyword evidence="4 6" id="KW-1133">Transmembrane helix</keyword>
<organism evidence="9 10">
    <name type="scientific">Batillaria attramentaria</name>
    <dbReference type="NCBI Taxonomy" id="370345"/>
    <lineage>
        <taxon>Eukaryota</taxon>
        <taxon>Metazoa</taxon>
        <taxon>Spiralia</taxon>
        <taxon>Lophotrochozoa</taxon>
        <taxon>Mollusca</taxon>
        <taxon>Gastropoda</taxon>
        <taxon>Caenogastropoda</taxon>
        <taxon>Sorbeoconcha</taxon>
        <taxon>Cerithioidea</taxon>
        <taxon>Batillariidae</taxon>
        <taxon>Batillaria</taxon>
    </lineage>
</organism>
<keyword evidence="5 6" id="KW-0472">Membrane</keyword>
<feature type="region of interest" description="Disordered" evidence="7">
    <location>
        <begin position="831"/>
        <end position="909"/>
    </location>
</feature>
<dbReference type="GO" id="GO:0016020">
    <property type="term" value="C:membrane"/>
    <property type="evidence" value="ECO:0007669"/>
    <property type="project" value="UniProtKB-SubCell"/>
</dbReference>
<feature type="compositionally biased region" description="Basic and acidic residues" evidence="7">
    <location>
        <begin position="960"/>
        <end position="970"/>
    </location>
</feature>
<feature type="compositionally biased region" description="Basic and acidic residues" evidence="7">
    <location>
        <begin position="711"/>
        <end position="724"/>
    </location>
</feature>
<feature type="transmembrane region" description="Helical" evidence="6">
    <location>
        <begin position="402"/>
        <end position="425"/>
    </location>
</feature>
<dbReference type="AlphaFoldDB" id="A0ABD0LC35"/>
<protein>
    <recommendedName>
        <fullName evidence="6">Anoctamin</fullName>
    </recommendedName>
</protein>
<feature type="compositionally biased region" description="Low complexity" evidence="7">
    <location>
        <begin position="842"/>
        <end position="853"/>
    </location>
</feature>
<evidence type="ECO:0000313" key="10">
    <source>
        <dbReference type="Proteomes" id="UP001519460"/>
    </source>
</evidence>
<keyword evidence="3 6" id="KW-0812">Transmembrane</keyword>
<proteinExistence type="inferred from homology"/>
<evidence type="ECO:0000256" key="5">
    <source>
        <dbReference type="ARBA" id="ARBA00023136"/>
    </source>
</evidence>
<evidence type="ECO:0000256" key="7">
    <source>
        <dbReference type="SAM" id="MobiDB-lite"/>
    </source>
</evidence>
<comment type="caution">
    <text evidence="9">The sequence shown here is derived from an EMBL/GenBank/DDBJ whole genome shotgun (WGS) entry which is preliminary data.</text>
</comment>
<feature type="compositionally biased region" description="Polar residues" evidence="7">
    <location>
        <begin position="727"/>
        <end position="742"/>
    </location>
</feature>
<feature type="region of interest" description="Disordered" evidence="7">
    <location>
        <begin position="926"/>
        <end position="970"/>
    </location>
</feature>
<feature type="transmembrane region" description="Helical" evidence="6">
    <location>
        <begin position="246"/>
        <end position="264"/>
    </location>
</feature>
<feature type="compositionally biased region" description="Polar residues" evidence="7">
    <location>
        <begin position="749"/>
        <end position="770"/>
    </location>
</feature>
<evidence type="ECO:0000256" key="6">
    <source>
        <dbReference type="RuleBase" id="RU280814"/>
    </source>
</evidence>
<evidence type="ECO:0000256" key="2">
    <source>
        <dbReference type="ARBA" id="ARBA00009671"/>
    </source>
</evidence>
<sequence length="970" mass="109550">MFGKKLISKRLLVSSKVWMNTIPTSDCDVVLTIPATTHDTTIMWLLSRLRSRTPRLLVNFKHHSNSGIYALYLTATYESLLEGAEEIAIRKPLRREYGGGMKEFVVEDQECFEGVGDEETFLTSQERQSIVHHMLNELRATEGEELEKAKFVEGQPIVPRLLSKNIVSGVFPLHCNQDLAVLRKTWVKTIFSKQPLDSVCKYFGAKIGLYFAFIGHYTTWLLAPALLGIIMWFVQSINQFCEDVSWVVFSVFNVFWATLYLIHWKRTSATFAYRWGTLDKKDDLLKDPRPLYKGDLRKSPITGRMEPHYSNWKRNLFRYFVSTPVIILFLGMVFTTMLLIFELQEWVNVLVDKEDIHPYMRFGPKVLLAIGISIFDELYKRVALWLNRKENYRLEETHETNLVIKLVLFQFVNSFLSLFYIAFYLRDMDKLREQLAALLITRQVLGNLKEVLLPLIIWKARLYTVGYKIASELSYNSLEKESERVTKAYQRKFNQTLHTSDTILNRRHVGKSDDDQEDGGELHIRKDRPSSSCSFKDEDALTQVEVESAMSEYDDAFEDYLEMCLQFGYVTLFSAAFPLAALFAFLNNVIEIRSDAFKLCYTYQRPFGVRAEDSGIWQGVLHVMALIAVVVNSALIGMGDLVHRLAPTLSTTSDILLIVIFEHVILCIKCGVEYAVPEVPDWIATEMAKVEFQRREALKRLESQGSSSHGSENRDRSPRTKTPDILDTTTAPSLSSPSNHQSLVGHRPQNFSTNHNTGRTRSGEILSSSPPAGEWEQMKRMSPPDRSVDGDSGMYRNPWQHEAQIYRRNVANTSIGRSIVKRAQVGRSKSLEYVPASPTPSPSTYSVLSSSPPRDTGSPSGERISPPRGTISPPRETISPSRDAVSSVREKISPCRETVSPPRETVSPARETAFLASGETVTYVKGSSGKISDSVGGGTYVSSDLGSASSSPVLGSSVDIPREGDKTVDP</sequence>
<dbReference type="InterPro" id="IPR007632">
    <property type="entry name" value="Anoctamin"/>
</dbReference>
<feature type="region of interest" description="Disordered" evidence="7">
    <location>
        <begin position="508"/>
        <end position="534"/>
    </location>
</feature>
<comment type="similarity">
    <text evidence="2 6">Belongs to the anoctamin family.</text>
</comment>
<keyword evidence="10" id="KW-1185">Reference proteome</keyword>
<dbReference type="Pfam" id="PF04547">
    <property type="entry name" value="Anoctamin"/>
    <property type="match status" value="1"/>
</dbReference>
<feature type="transmembrane region" description="Helical" evidence="6">
    <location>
        <begin position="616"/>
        <end position="636"/>
    </location>
</feature>
<feature type="domain" description="Anoctamin transmembrane" evidence="8">
    <location>
        <begin position="199"/>
        <end position="689"/>
    </location>
</feature>
<evidence type="ECO:0000256" key="3">
    <source>
        <dbReference type="ARBA" id="ARBA00022692"/>
    </source>
</evidence>
<feature type="transmembrane region" description="Helical" evidence="6">
    <location>
        <begin position="209"/>
        <end position="234"/>
    </location>
</feature>
<evidence type="ECO:0000259" key="8">
    <source>
        <dbReference type="Pfam" id="PF04547"/>
    </source>
</evidence>
<dbReference type="InterPro" id="IPR049452">
    <property type="entry name" value="Anoctamin_TM"/>
</dbReference>
<feature type="compositionally biased region" description="Basic and acidic residues" evidence="7">
    <location>
        <begin position="776"/>
        <end position="789"/>
    </location>
</feature>
<feature type="compositionally biased region" description="Low complexity" evidence="7">
    <location>
        <begin position="945"/>
        <end position="958"/>
    </location>
</feature>
<dbReference type="PANTHER" id="PTHR12308:SF51">
    <property type="entry name" value="ANOCTAMIN-8"/>
    <property type="match status" value="1"/>
</dbReference>
<evidence type="ECO:0000256" key="1">
    <source>
        <dbReference type="ARBA" id="ARBA00004141"/>
    </source>
</evidence>
<feature type="region of interest" description="Disordered" evidence="7">
    <location>
        <begin position="700"/>
        <end position="791"/>
    </location>
</feature>
<dbReference type="EMBL" id="JACVVK020000063">
    <property type="protein sequence ID" value="KAK7496840.1"/>
    <property type="molecule type" value="Genomic_DNA"/>
</dbReference>
<feature type="transmembrane region" description="Helical" evidence="6">
    <location>
        <begin position="567"/>
        <end position="586"/>
    </location>
</feature>
<evidence type="ECO:0000313" key="9">
    <source>
        <dbReference type="EMBL" id="KAK7496840.1"/>
    </source>
</evidence>
<name>A0ABD0LC35_9CAEN</name>
<gene>
    <name evidence="9" type="ORF">BaRGS_00011820</name>
</gene>